<dbReference type="Proteomes" id="UP000066737">
    <property type="component" value="Chromosome I"/>
</dbReference>
<feature type="domain" description="HMA" evidence="1">
    <location>
        <begin position="1"/>
        <end position="67"/>
    </location>
</feature>
<name>A0A0U5H0L5_9EURY</name>
<dbReference type="Gene3D" id="3.30.70.100">
    <property type="match status" value="1"/>
</dbReference>
<dbReference type="GeneID" id="91109523"/>
<dbReference type="InterPro" id="IPR036163">
    <property type="entry name" value="HMA_dom_sf"/>
</dbReference>
<dbReference type="EMBL" id="LN831302">
    <property type="protein sequence ID" value="CQH54107.1"/>
    <property type="molecule type" value="Genomic_DNA"/>
</dbReference>
<proteinExistence type="predicted"/>
<dbReference type="AlphaFoldDB" id="A0A0U5H0L5"/>
<evidence type="ECO:0000313" key="3">
    <source>
        <dbReference type="Proteomes" id="UP000066737"/>
    </source>
</evidence>
<dbReference type="GO" id="GO:0046872">
    <property type="term" value="F:metal ion binding"/>
    <property type="evidence" value="ECO:0007669"/>
    <property type="project" value="InterPro"/>
</dbReference>
<evidence type="ECO:0000259" key="1">
    <source>
        <dbReference type="PROSITE" id="PS50846"/>
    </source>
</evidence>
<dbReference type="KEGG" id="hhb:Hhub_2045"/>
<reference evidence="3" key="1">
    <citation type="journal article" date="2016" name="Environ. Microbiol.">
        <title>The complete genome of a viable archaeum isolated from 123-million-year-old rock salt.</title>
        <authorList>
            <person name="Jaakkola S.T."/>
            <person name="Pfeiffer F."/>
            <person name="Ravantti J.J."/>
            <person name="Guo Q."/>
            <person name="Liu Y."/>
            <person name="Chen X."/>
            <person name="Ma H."/>
            <person name="Yang C."/>
            <person name="Oksanen H.M."/>
            <person name="Bamford D.H."/>
        </authorList>
    </citation>
    <scope>NUCLEOTIDE SEQUENCE</scope>
    <source>
        <strain evidence="3">JI20-1</strain>
    </source>
</reference>
<evidence type="ECO:0000313" key="2">
    <source>
        <dbReference type="EMBL" id="CQH54107.1"/>
    </source>
</evidence>
<dbReference type="CDD" id="cd00371">
    <property type="entry name" value="HMA"/>
    <property type="match status" value="1"/>
</dbReference>
<sequence length="67" mass="7380">MSNSRAEFTVSKDADGETIEDALHEREGVQLAAFDPETGLVEVRHGEALISTEEIESTVRELGYDVE</sequence>
<accession>A0A0U5H0L5</accession>
<dbReference type="PROSITE" id="PS50846">
    <property type="entry name" value="HMA_2"/>
    <property type="match status" value="1"/>
</dbReference>
<dbReference type="SUPFAM" id="SSF55008">
    <property type="entry name" value="HMA, heavy metal-associated domain"/>
    <property type="match status" value="1"/>
</dbReference>
<protein>
    <submittedName>
        <fullName evidence="2">HMA domain protein</fullName>
    </submittedName>
</protein>
<keyword evidence="3" id="KW-1185">Reference proteome</keyword>
<dbReference type="Pfam" id="PF00403">
    <property type="entry name" value="HMA"/>
    <property type="match status" value="1"/>
</dbReference>
<dbReference type="OrthoDB" id="251743at2157"/>
<organism evidence="2 3">
    <name type="scientific">Halobacterium hubeiense</name>
    <dbReference type="NCBI Taxonomy" id="1407499"/>
    <lineage>
        <taxon>Archaea</taxon>
        <taxon>Methanobacteriati</taxon>
        <taxon>Methanobacteriota</taxon>
        <taxon>Stenosarchaea group</taxon>
        <taxon>Halobacteria</taxon>
        <taxon>Halobacteriales</taxon>
        <taxon>Halobacteriaceae</taxon>
        <taxon>Halobacterium</taxon>
    </lineage>
</organism>
<dbReference type="RefSeq" id="WP_059056493.1">
    <property type="nucleotide sequence ID" value="NZ_CEML01000002.1"/>
</dbReference>
<dbReference type="InterPro" id="IPR006121">
    <property type="entry name" value="HMA_dom"/>
</dbReference>
<gene>
    <name evidence="2" type="ORF">HHUB_2045</name>
</gene>